<feature type="domain" description="6-phosphogluconate dehydrogenase NADP-binding" evidence="5">
    <location>
        <begin position="12"/>
        <end position="177"/>
    </location>
</feature>
<sequence length="314" mass="32409">MTAPEDGTHHARIAVVGTGRMGAAMAVRLHERGTDVAAVHNRTPAKAEAVAGRFDPQARPRVAATPREAAALADVVIVSLGDDDAVRGTYAGPEGLAAGLRDGSTVVETSTIDPRTVHELERMVEPGGGALLDAPVSGSVPLVEKGELTFLAGGSADPLERVRPVLDALARRVFHVGGTGTGAAMKLAVNAMVMGLNQVLSEALVLAEKAGVERGTAYEVFQASAVGAPFVHYKHDAFVHPDETPVAFSLDLVAKDLALITGLAERLGVRMQQTETNRHVARAAIEAGLGGQDMSAIAGFLTDGPGDRSGRAGD</sequence>
<comment type="caution">
    <text evidence="7">The sequence shown here is derived from an EMBL/GenBank/DDBJ whole genome shotgun (WGS) entry which is preliminary data.</text>
</comment>
<evidence type="ECO:0000256" key="4">
    <source>
        <dbReference type="PIRSR" id="PIRSR000103-1"/>
    </source>
</evidence>
<dbReference type="SUPFAM" id="SSF48179">
    <property type="entry name" value="6-phosphogluconate dehydrogenase C-terminal domain-like"/>
    <property type="match status" value="1"/>
</dbReference>
<dbReference type="InterPro" id="IPR008927">
    <property type="entry name" value="6-PGluconate_DH-like_C_sf"/>
</dbReference>
<reference evidence="7 8" key="1">
    <citation type="submission" date="2018-06" db="EMBL/GenBank/DDBJ databases">
        <title>Phytoactinopolyspora halophila sp. nov., a novel halophilic actinomycete isolated from a saline soil in China.</title>
        <authorList>
            <person name="Tang S.-K."/>
        </authorList>
    </citation>
    <scope>NUCLEOTIDE SEQUENCE [LARGE SCALE GENOMIC DNA]</scope>
    <source>
        <strain evidence="7 8">YIM 96934</strain>
    </source>
</reference>
<dbReference type="InterPro" id="IPR013328">
    <property type="entry name" value="6PGD_dom2"/>
</dbReference>
<dbReference type="OrthoDB" id="3185659at2"/>
<evidence type="ECO:0000259" key="6">
    <source>
        <dbReference type="Pfam" id="PF14833"/>
    </source>
</evidence>
<name>A0A329QZN0_9ACTN</name>
<dbReference type="RefSeq" id="WP_112257391.1">
    <property type="nucleotide sequence ID" value="NZ_QMIG01000003.1"/>
</dbReference>
<dbReference type="InterPro" id="IPR029154">
    <property type="entry name" value="HIBADH-like_NADP-bd"/>
</dbReference>
<dbReference type="Pfam" id="PF03446">
    <property type="entry name" value="NAD_binding_2"/>
    <property type="match status" value="1"/>
</dbReference>
<dbReference type="InterPro" id="IPR015815">
    <property type="entry name" value="HIBADH-related"/>
</dbReference>
<evidence type="ECO:0000313" key="7">
    <source>
        <dbReference type="EMBL" id="RAW17573.1"/>
    </source>
</evidence>
<evidence type="ECO:0000259" key="5">
    <source>
        <dbReference type="Pfam" id="PF03446"/>
    </source>
</evidence>
<protein>
    <submittedName>
        <fullName evidence="7">NAD(P)-dependent oxidoreductase</fullName>
    </submittedName>
</protein>
<dbReference type="GO" id="GO:0050661">
    <property type="term" value="F:NADP binding"/>
    <property type="evidence" value="ECO:0007669"/>
    <property type="project" value="InterPro"/>
</dbReference>
<dbReference type="Gene3D" id="3.40.50.720">
    <property type="entry name" value="NAD(P)-binding Rossmann-like Domain"/>
    <property type="match status" value="1"/>
</dbReference>
<feature type="active site" evidence="4">
    <location>
        <position position="186"/>
    </location>
</feature>
<gene>
    <name evidence="7" type="ORF">DPM12_06160</name>
</gene>
<dbReference type="GO" id="GO:0051287">
    <property type="term" value="F:NAD binding"/>
    <property type="evidence" value="ECO:0007669"/>
    <property type="project" value="InterPro"/>
</dbReference>
<dbReference type="AlphaFoldDB" id="A0A329QZN0"/>
<dbReference type="Proteomes" id="UP000250462">
    <property type="component" value="Unassembled WGS sequence"/>
</dbReference>
<evidence type="ECO:0000256" key="2">
    <source>
        <dbReference type="ARBA" id="ARBA00023002"/>
    </source>
</evidence>
<dbReference type="InterPro" id="IPR036291">
    <property type="entry name" value="NAD(P)-bd_dom_sf"/>
</dbReference>
<dbReference type="Gene3D" id="1.10.1040.10">
    <property type="entry name" value="N-(1-d-carboxylethyl)-l-norvaline Dehydrogenase, domain 2"/>
    <property type="match status" value="1"/>
</dbReference>
<dbReference type="PANTHER" id="PTHR43580">
    <property type="entry name" value="OXIDOREDUCTASE GLYR1-RELATED"/>
    <property type="match status" value="1"/>
</dbReference>
<dbReference type="EMBL" id="QMIG01000003">
    <property type="protein sequence ID" value="RAW17573.1"/>
    <property type="molecule type" value="Genomic_DNA"/>
</dbReference>
<dbReference type="PANTHER" id="PTHR43580:SF2">
    <property type="entry name" value="CYTOKINE-LIKE NUCLEAR FACTOR N-PAC"/>
    <property type="match status" value="1"/>
</dbReference>
<evidence type="ECO:0000256" key="3">
    <source>
        <dbReference type="ARBA" id="ARBA00023027"/>
    </source>
</evidence>
<organism evidence="7 8">
    <name type="scientific">Phytoactinopolyspora halophila</name>
    <dbReference type="NCBI Taxonomy" id="1981511"/>
    <lineage>
        <taxon>Bacteria</taxon>
        <taxon>Bacillati</taxon>
        <taxon>Actinomycetota</taxon>
        <taxon>Actinomycetes</taxon>
        <taxon>Jiangellales</taxon>
        <taxon>Jiangellaceae</taxon>
        <taxon>Phytoactinopolyspora</taxon>
    </lineage>
</organism>
<feature type="domain" description="3-hydroxyisobutyrate dehydrogenase-like NAD-binding" evidence="6">
    <location>
        <begin position="180"/>
        <end position="299"/>
    </location>
</feature>
<keyword evidence="3" id="KW-0520">NAD</keyword>
<comment type="similarity">
    <text evidence="1">Belongs to the HIBADH-related family.</text>
</comment>
<dbReference type="Pfam" id="PF14833">
    <property type="entry name" value="NAD_binding_11"/>
    <property type="match status" value="1"/>
</dbReference>
<dbReference type="PIRSF" id="PIRSF000103">
    <property type="entry name" value="HIBADH"/>
    <property type="match status" value="1"/>
</dbReference>
<evidence type="ECO:0000313" key="8">
    <source>
        <dbReference type="Proteomes" id="UP000250462"/>
    </source>
</evidence>
<dbReference type="GO" id="GO:0016491">
    <property type="term" value="F:oxidoreductase activity"/>
    <property type="evidence" value="ECO:0007669"/>
    <property type="project" value="UniProtKB-KW"/>
</dbReference>
<dbReference type="SUPFAM" id="SSF51735">
    <property type="entry name" value="NAD(P)-binding Rossmann-fold domains"/>
    <property type="match status" value="1"/>
</dbReference>
<keyword evidence="8" id="KW-1185">Reference proteome</keyword>
<proteinExistence type="inferred from homology"/>
<dbReference type="InterPro" id="IPR051265">
    <property type="entry name" value="HIBADH-related_NP60_sf"/>
</dbReference>
<evidence type="ECO:0000256" key="1">
    <source>
        <dbReference type="ARBA" id="ARBA00009080"/>
    </source>
</evidence>
<keyword evidence="2" id="KW-0560">Oxidoreductase</keyword>
<dbReference type="InterPro" id="IPR006115">
    <property type="entry name" value="6PGDH_NADP-bd"/>
</dbReference>
<accession>A0A329QZN0</accession>